<dbReference type="InterPro" id="IPR048760">
    <property type="entry name" value="VP0354-like_sensor_dom"/>
</dbReference>
<dbReference type="EC" id="2.7.13.3" evidence="3"/>
<keyword evidence="8" id="KW-0812">Transmembrane</keyword>
<evidence type="ECO:0000256" key="2">
    <source>
        <dbReference type="ARBA" id="ARBA00004141"/>
    </source>
</evidence>
<dbReference type="PANTHER" id="PTHR45528:SF10">
    <property type="entry name" value="METHYL-ACCEPTING CHEMOTAXIS PROTEIN"/>
    <property type="match status" value="1"/>
</dbReference>
<protein>
    <recommendedName>
        <fullName evidence="3">histidine kinase</fullName>
        <ecNumber evidence="3">2.7.13.3</ecNumber>
    </recommendedName>
</protein>
<organism evidence="10 11">
    <name type="scientific">Candidatus Magnetoglobus multicellularis str. Araruama</name>
    <dbReference type="NCBI Taxonomy" id="890399"/>
    <lineage>
        <taxon>Bacteria</taxon>
        <taxon>Pseudomonadati</taxon>
        <taxon>Thermodesulfobacteriota</taxon>
        <taxon>Desulfobacteria</taxon>
        <taxon>Desulfobacterales</taxon>
        <taxon>Desulfobacteraceae</taxon>
        <taxon>Candidatus Magnetoglobus</taxon>
    </lineage>
</organism>
<dbReference type="InterPro" id="IPR050398">
    <property type="entry name" value="HssS/ArlS-like"/>
</dbReference>
<keyword evidence="7 8" id="KW-0472">Membrane</keyword>
<dbReference type="GO" id="GO:0005886">
    <property type="term" value="C:plasma membrane"/>
    <property type="evidence" value="ECO:0007669"/>
    <property type="project" value="TreeGrafter"/>
</dbReference>
<name>A0A1V1PGX3_9BACT</name>
<dbReference type="GO" id="GO:0000155">
    <property type="term" value="F:phosphorelay sensor kinase activity"/>
    <property type="evidence" value="ECO:0007669"/>
    <property type="project" value="TreeGrafter"/>
</dbReference>
<comment type="subcellular location">
    <subcellularLocation>
        <location evidence="2">Membrane</location>
        <topology evidence="2">Multi-pass membrane protein</topology>
    </subcellularLocation>
</comment>
<dbReference type="PANTHER" id="PTHR45528">
    <property type="entry name" value="SENSOR HISTIDINE KINASE CPXA"/>
    <property type="match status" value="1"/>
</dbReference>
<dbReference type="SUPFAM" id="SSF103190">
    <property type="entry name" value="Sensory domain-like"/>
    <property type="match status" value="2"/>
</dbReference>
<evidence type="ECO:0000256" key="8">
    <source>
        <dbReference type="SAM" id="Phobius"/>
    </source>
</evidence>
<keyword evidence="4" id="KW-0597">Phosphoprotein</keyword>
<accession>A0A1V1PGX3</accession>
<keyword evidence="6" id="KW-0418">Kinase</keyword>
<evidence type="ECO:0000313" key="10">
    <source>
        <dbReference type="EMBL" id="ETR74040.1"/>
    </source>
</evidence>
<comment type="caution">
    <text evidence="10">The sequence shown here is derived from an EMBL/GenBank/DDBJ whole genome shotgun (WGS) entry which is preliminary data.</text>
</comment>
<dbReference type="Gene3D" id="6.10.340.10">
    <property type="match status" value="1"/>
</dbReference>
<evidence type="ECO:0000256" key="7">
    <source>
        <dbReference type="ARBA" id="ARBA00023136"/>
    </source>
</evidence>
<feature type="transmembrane region" description="Helical" evidence="8">
    <location>
        <begin position="613"/>
        <end position="635"/>
    </location>
</feature>
<proteinExistence type="predicted"/>
<dbReference type="CDD" id="cd12912">
    <property type="entry name" value="PDC2_MCP_like"/>
    <property type="match status" value="2"/>
</dbReference>
<dbReference type="Pfam" id="PF21623">
    <property type="entry name" value="HK_sensor_dom_bact"/>
    <property type="match status" value="1"/>
</dbReference>
<evidence type="ECO:0000256" key="6">
    <source>
        <dbReference type="ARBA" id="ARBA00022777"/>
    </source>
</evidence>
<evidence type="ECO:0000256" key="5">
    <source>
        <dbReference type="ARBA" id="ARBA00022679"/>
    </source>
</evidence>
<dbReference type="Proteomes" id="UP000189670">
    <property type="component" value="Unassembled WGS sequence"/>
</dbReference>
<dbReference type="SUPFAM" id="SSF158472">
    <property type="entry name" value="HAMP domain-like"/>
    <property type="match status" value="1"/>
</dbReference>
<dbReference type="CDD" id="cd06225">
    <property type="entry name" value="HAMP"/>
    <property type="match status" value="1"/>
</dbReference>
<evidence type="ECO:0000256" key="1">
    <source>
        <dbReference type="ARBA" id="ARBA00000085"/>
    </source>
</evidence>
<dbReference type="Pfam" id="PF17201">
    <property type="entry name" value="Cache_3-Cache_2"/>
    <property type="match status" value="1"/>
</dbReference>
<dbReference type="Gene3D" id="3.30.450.20">
    <property type="entry name" value="PAS domain"/>
    <property type="match status" value="2"/>
</dbReference>
<dbReference type="SMART" id="SM00304">
    <property type="entry name" value="HAMP"/>
    <property type="match status" value="1"/>
</dbReference>
<dbReference type="EMBL" id="ATBP01000025">
    <property type="protein sequence ID" value="ETR74040.1"/>
    <property type="molecule type" value="Genomic_DNA"/>
</dbReference>
<dbReference type="AlphaFoldDB" id="A0A1V1PGX3"/>
<gene>
    <name evidence="10" type="ORF">OMM_00507</name>
</gene>
<evidence type="ECO:0000313" key="11">
    <source>
        <dbReference type="Proteomes" id="UP000189670"/>
    </source>
</evidence>
<comment type="catalytic activity">
    <reaction evidence="1">
        <text>ATP + protein L-histidine = ADP + protein N-phospho-L-histidine.</text>
        <dbReference type="EC" id="2.7.13.3"/>
    </reaction>
</comment>
<evidence type="ECO:0000259" key="9">
    <source>
        <dbReference type="PROSITE" id="PS50885"/>
    </source>
</evidence>
<keyword evidence="5" id="KW-0808">Transferase</keyword>
<reference evidence="11" key="1">
    <citation type="submission" date="2012-11" db="EMBL/GenBank/DDBJ databases">
        <authorList>
            <person name="Lucero-Rivera Y.E."/>
            <person name="Tovar-Ramirez D."/>
        </authorList>
    </citation>
    <scope>NUCLEOTIDE SEQUENCE [LARGE SCALE GENOMIC DNA]</scope>
    <source>
        <strain evidence="11">Araruama</strain>
    </source>
</reference>
<sequence>MITPVCIISVLSLNQFKSFSNSTVTEAYQAMNTLSIESMKSGVVADYQKIKNFIDIASAETLKLAESSNIQAYLNAPEVASDNIKKEAHQQLSILLKTFEIHKKLIQEKVNSSLAVAENILNSYGTPALYSETVMEWDAINQYTLDERQVSLQSLMFGHHMIRKQFSFNMESPIVDNVGKLCNVTCTIFQRMNEKGDMLRISTNVKKLNGTRAVGTYIPAINPDGNANPVVSMLINNEIFRGRAYVVNNWYLTAYKPFKDSSHNIIGAIYVGILLENEHLVNTIMNSKMNNKGFAFIVNNEGIIRIHQHKGYNHKHIINDLKIDAFKKVLNNKKEDMIHHIQYEFNNKVMSTYYQYFKEWEWFVCVSFPYDEWVKSKVKEAEYKVFNEFQSVYNTSFVPVKISNFKMYNQIRYLDISGEEKVSFQEGSSPNQLKNYKDRSWFIKAKNFFEIPLNNRKTLNAGVKISKNTNKEEMILIAPVTFMTEKKGYIVINLDWTIAWKLLEDHIYGKTGHSFVINHQGVVITHPKYSLKDHVNFTDSRFGMFSNIVKNSMLKKRSQSSDYVLDGVRHIMYYMPVLIGDEQYSIAATTPADECLKMANTIKINAEDNYNQIISYISIGIISSAIIAMLISFLLSRSINMPLTKVVQFSKKVSEGDLSEQLSINRNDEIGEMTDALNHMVTEQRKLIKLSNLRKLNTPIIEIDNAFNLTFVNDAFCSAIHKSSDKCLGHKCYDLIKTDLCGTPNCIGNKAIKEKEPLETK</sequence>
<dbReference type="Pfam" id="PF00672">
    <property type="entry name" value="HAMP"/>
    <property type="match status" value="1"/>
</dbReference>
<keyword evidence="8" id="KW-1133">Transmembrane helix</keyword>
<dbReference type="InterPro" id="IPR033462">
    <property type="entry name" value="Cache_3-Cache_2"/>
</dbReference>
<dbReference type="InterPro" id="IPR003660">
    <property type="entry name" value="HAMP_dom"/>
</dbReference>
<dbReference type="PROSITE" id="PS50885">
    <property type="entry name" value="HAMP"/>
    <property type="match status" value="1"/>
</dbReference>
<evidence type="ECO:0000256" key="3">
    <source>
        <dbReference type="ARBA" id="ARBA00012438"/>
    </source>
</evidence>
<feature type="domain" description="HAMP" evidence="9">
    <location>
        <begin position="637"/>
        <end position="689"/>
    </location>
</feature>
<evidence type="ECO:0000256" key="4">
    <source>
        <dbReference type="ARBA" id="ARBA00022553"/>
    </source>
</evidence>
<dbReference type="InterPro" id="IPR029151">
    <property type="entry name" value="Sensor-like_sf"/>
</dbReference>